<evidence type="ECO:0000256" key="5">
    <source>
        <dbReference type="ARBA" id="ARBA00039112"/>
    </source>
</evidence>
<feature type="binding site" evidence="11">
    <location>
        <position position="148"/>
    </location>
    <ligand>
        <name>S-adenosyl-L-methionine</name>
        <dbReference type="ChEBI" id="CHEBI:59789"/>
    </ligand>
</feature>
<dbReference type="SUPFAM" id="SSF53335">
    <property type="entry name" value="S-adenosyl-L-methionine-dependent methyltransferases"/>
    <property type="match status" value="1"/>
</dbReference>
<dbReference type="Pfam" id="PF05891">
    <property type="entry name" value="Methyltransf_PK"/>
    <property type="match status" value="1"/>
</dbReference>
<comment type="catalytic activity">
    <reaction evidence="8">
        <text>N-terminal L-seryl-L-prolyl-L-lysyl-[protein] + 3 S-adenosyl-L-methionine = N-terminal N,N,N-trimethyl-L-seryl-L-prolyl-L-lysyl-[protein] + 3 S-adenosyl-L-homocysteine + 3 H(+)</text>
        <dbReference type="Rhea" id="RHEA:54724"/>
        <dbReference type="Rhea" id="RHEA-COMP:13789"/>
        <dbReference type="Rhea" id="RHEA-COMP:13973"/>
        <dbReference type="ChEBI" id="CHEBI:15378"/>
        <dbReference type="ChEBI" id="CHEBI:57856"/>
        <dbReference type="ChEBI" id="CHEBI:59789"/>
        <dbReference type="ChEBI" id="CHEBI:138061"/>
        <dbReference type="ChEBI" id="CHEBI:138317"/>
        <dbReference type="EC" id="2.1.1.244"/>
    </reaction>
</comment>
<evidence type="ECO:0000256" key="10">
    <source>
        <dbReference type="ARBA" id="ARBA00048167"/>
    </source>
</evidence>
<dbReference type="VEuPathDB" id="TrichDB:TRFO_27130"/>
<evidence type="ECO:0000256" key="9">
    <source>
        <dbReference type="ARBA" id="ARBA00047885"/>
    </source>
</evidence>
<sequence length="243" mass="28114">MSDDNDIQTADPDKVFEEYKNSWYDVSTAYWAKQEKTVDGMLGGFQSLTGFDTLSSRELIEKYQNLPRKSKLPKLPNGRIADCGAGIGRVSHFVLADFFQKIDLIDPVEGFLEEAKKTLAKDDVEIRTFTAGIQNWTPDCEYDAYWVQWAIMYLTDVDAINFLKRCKEHLNKNGYIFIKDNISSSDLKKRKEEATFYVEDRGICRVFSHYLSLFKEAGLKTVEVVKQEHWPDDLIPLYTFVLQ</sequence>
<feature type="binding site" evidence="11">
    <location>
        <position position="84"/>
    </location>
    <ligand>
        <name>S-adenosyl-L-methionine</name>
        <dbReference type="ChEBI" id="CHEBI:59789"/>
    </ligand>
</feature>
<feature type="binding site" evidence="11">
    <location>
        <begin position="133"/>
        <end position="134"/>
    </location>
    <ligand>
        <name>S-adenosyl-L-methionine</name>
        <dbReference type="ChEBI" id="CHEBI:59789"/>
    </ligand>
</feature>
<dbReference type="GO" id="GO:0032259">
    <property type="term" value="P:methylation"/>
    <property type="evidence" value="ECO:0007669"/>
    <property type="project" value="UniProtKB-KW"/>
</dbReference>
<keyword evidence="4 11" id="KW-0949">S-adenosyl-L-methionine</keyword>
<dbReference type="GO" id="GO:0071885">
    <property type="term" value="F:N-terminal protein N-methyltransferase activity"/>
    <property type="evidence" value="ECO:0007669"/>
    <property type="project" value="UniProtKB-EC"/>
</dbReference>
<dbReference type="RefSeq" id="XP_068358332.1">
    <property type="nucleotide sequence ID" value="XM_068505352.1"/>
</dbReference>
<evidence type="ECO:0000256" key="6">
    <source>
        <dbReference type="ARBA" id="ARBA00039449"/>
    </source>
</evidence>
<protein>
    <recommendedName>
        <fullName evidence="6">Alpha N-terminal protein methyltransferase 1</fullName>
        <ecNumber evidence="5">2.1.1.244</ecNumber>
    </recommendedName>
    <alternativeName>
        <fullName evidence="7">X-Pro-Lys N-terminal protein methyltransferase 1</fullName>
    </alternativeName>
</protein>
<dbReference type="FunFam" id="3.40.50.150:FF:000245">
    <property type="entry name" value="Methyltransferase domain containing protein"/>
    <property type="match status" value="1"/>
</dbReference>
<dbReference type="EMBL" id="MLAK01000766">
    <property type="protein sequence ID" value="OHT05196.1"/>
    <property type="molecule type" value="Genomic_DNA"/>
</dbReference>
<feature type="binding site" evidence="11">
    <location>
        <position position="89"/>
    </location>
    <ligand>
        <name>S-adenosyl-L-methionine</name>
        <dbReference type="ChEBI" id="CHEBI:59789"/>
    </ligand>
</feature>
<comment type="catalytic activity">
    <reaction evidence="10">
        <text>N-terminal L-alanyl-L-prolyl-L-lysyl-[protein] + 3 S-adenosyl-L-methionine = N-terminal N,N,N-trimethyl-L-alanyl-L-prolyl-L-lysyl-[protein] + 3 S-adenosyl-L-homocysteine + 3 H(+)</text>
        <dbReference type="Rhea" id="RHEA:54712"/>
        <dbReference type="Rhea" id="RHEA-COMP:13785"/>
        <dbReference type="Rhea" id="RHEA-COMP:13971"/>
        <dbReference type="ChEBI" id="CHEBI:15378"/>
        <dbReference type="ChEBI" id="CHEBI:57856"/>
        <dbReference type="ChEBI" id="CHEBI:59789"/>
        <dbReference type="ChEBI" id="CHEBI:138057"/>
        <dbReference type="ChEBI" id="CHEBI:138315"/>
        <dbReference type="EC" id="2.1.1.244"/>
    </reaction>
</comment>
<evidence type="ECO:0000256" key="11">
    <source>
        <dbReference type="PIRSR" id="PIRSR016958-1"/>
    </source>
</evidence>
<comment type="catalytic activity">
    <reaction evidence="9">
        <text>N-terminal L-prolyl-L-prolyl-L-lysyl-[protein] + 2 S-adenosyl-L-methionine = N-terminal N,N-dimethyl-L-prolyl-L-prolyl-L-lysyl-[protein] + 2 S-adenosyl-L-homocysteine + 2 H(+)</text>
        <dbReference type="Rhea" id="RHEA:54736"/>
        <dbReference type="Rhea" id="RHEA-COMP:13787"/>
        <dbReference type="Rhea" id="RHEA-COMP:13974"/>
        <dbReference type="ChEBI" id="CHEBI:15378"/>
        <dbReference type="ChEBI" id="CHEBI:57856"/>
        <dbReference type="ChEBI" id="CHEBI:59789"/>
        <dbReference type="ChEBI" id="CHEBI:138059"/>
        <dbReference type="ChEBI" id="CHEBI:138318"/>
        <dbReference type="EC" id="2.1.1.244"/>
    </reaction>
</comment>
<proteinExistence type="inferred from homology"/>
<comment type="caution">
    <text evidence="12">The sequence shown here is derived from an EMBL/GenBank/DDBJ whole genome shotgun (WGS) entry which is preliminary data.</text>
</comment>
<dbReference type="InterPro" id="IPR029063">
    <property type="entry name" value="SAM-dependent_MTases_sf"/>
</dbReference>
<accession>A0A1J4K670</accession>
<organism evidence="12 13">
    <name type="scientific">Tritrichomonas foetus</name>
    <dbReference type="NCBI Taxonomy" id="1144522"/>
    <lineage>
        <taxon>Eukaryota</taxon>
        <taxon>Metamonada</taxon>
        <taxon>Parabasalia</taxon>
        <taxon>Tritrichomonadida</taxon>
        <taxon>Tritrichomonadidae</taxon>
        <taxon>Tritrichomonas</taxon>
    </lineage>
</organism>
<dbReference type="GO" id="GO:0005737">
    <property type="term" value="C:cytoplasm"/>
    <property type="evidence" value="ECO:0007669"/>
    <property type="project" value="TreeGrafter"/>
</dbReference>
<dbReference type="CDD" id="cd02440">
    <property type="entry name" value="AdoMet_MTases"/>
    <property type="match status" value="1"/>
</dbReference>
<evidence type="ECO:0000256" key="7">
    <source>
        <dbReference type="ARBA" id="ARBA00043129"/>
    </source>
</evidence>
<dbReference type="Gene3D" id="3.40.50.150">
    <property type="entry name" value="Vaccinia Virus protein VP39"/>
    <property type="match status" value="1"/>
</dbReference>
<keyword evidence="3" id="KW-0808">Transferase</keyword>
<dbReference type="Proteomes" id="UP000179807">
    <property type="component" value="Unassembled WGS sequence"/>
</dbReference>
<evidence type="ECO:0000256" key="8">
    <source>
        <dbReference type="ARBA" id="ARBA00047306"/>
    </source>
</evidence>
<evidence type="ECO:0000256" key="2">
    <source>
        <dbReference type="ARBA" id="ARBA00022603"/>
    </source>
</evidence>
<evidence type="ECO:0000313" key="13">
    <source>
        <dbReference type="Proteomes" id="UP000179807"/>
    </source>
</evidence>
<evidence type="ECO:0000256" key="1">
    <source>
        <dbReference type="ARBA" id="ARBA00009059"/>
    </source>
</evidence>
<dbReference type="PIRSF" id="PIRSF016958">
    <property type="entry name" value="DUF858_MeTrfase_lik"/>
    <property type="match status" value="1"/>
</dbReference>
<dbReference type="PANTHER" id="PTHR12753">
    <property type="entry name" value="AD-003 - RELATED"/>
    <property type="match status" value="1"/>
</dbReference>
<dbReference type="PANTHER" id="PTHR12753:SF0">
    <property type="entry name" value="ALPHA N-TERMINAL PROTEIN METHYLTRANSFERASE 1"/>
    <property type="match status" value="1"/>
</dbReference>
<evidence type="ECO:0000313" key="12">
    <source>
        <dbReference type="EMBL" id="OHT05196.1"/>
    </source>
</evidence>
<keyword evidence="13" id="KW-1185">Reference proteome</keyword>
<keyword evidence="2 12" id="KW-0489">Methyltransferase</keyword>
<dbReference type="AlphaFoldDB" id="A0A1J4K670"/>
<dbReference type="EC" id="2.1.1.244" evidence="5"/>
<gene>
    <name evidence="12" type="ORF">TRFO_27130</name>
</gene>
<evidence type="ECO:0000256" key="4">
    <source>
        <dbReference type="ARBA" id="ARBA00022691"/>
    </source>
</evidence>
<dbReference type="InterPro" id="IPR008576">
    <property type="entry name" value="MeTrfase_NTM1"/>
</dbReference>
<dbReference type="GeneID" id="94840056"/>
<comment type="similarity">
    <text evidence="1">Belongs to the methyltransferase superfamily. NTM1 family.</text>
</comment>
<name>A0A1J4K670_9EUKA</name>
<reference evidence="12" key="1">
    <citation type="submission" date="2016-10" db="EMBL/GenBank/DDBJ databases">
        <authorList>
            <person name="Benchimol M."/>
            <person name="Almeida L.G."/>
            <person name="Vasconcelos A.T."/>
            <person name="Perreira-Neves A."/>
            <person name="Rosa I.A."/>
            <person name="Tasca T."/>
            <person name="Bogo M.R."/>
            <person name="de Souza W."/>
        </authorList>
    </citation>
    <scope>NUCLEOTIDE SEQUENCE [LARGE SCALE GENOMIC DNA]</scope>
    <source>
        <strain evidence="12">K</strain>
    </source>
</reference>
<dbReference type="OrthoDB" id="1298661at2759"/>
<evidence type="ECO:0000256" key="3">
    <source>
        <dbReference type="ARBA" id="ARBA00022679"/>
    </source>
</evidence>